<dbReference type="InterPro" id="IPR005019">
    <property type="entry name" value="Adenine_glyco"/>
</dbReference>
<dbReference type="Pfam" id="PF03352">
    <property type="entry name" value="Adenine_glyco"/>
    <property type="match status" value="1"/>
</dbReference>
<evidence type="ECO:0000256" key="2">
    <source>
        <dbReference type="ARBA" id="ARBA00022763"/>
    </source>
</evidence>
<reference evidence="10 11" key="1">
    <citation type="submission" date="2018-05" db="EMBL/GenBank/DDBJ databases">
        <title>Chitinophaga sp. K3CV102501T nov., isolated from isolated from a monsoon evergreen broad-leaved forest soil.</title>
        <authorList>
            <person name="Lv Y."/>
        </authorList>
    </citation>
    <scope>NUCLEOTIDE SEQUENCE [LARGE SCALE GENOMIC DNA]</scope>
    <source>
        <strain evidence="10 11">GDMCC 1.1325</strain>
    </source>
</reference>
<keyword evidence="2" id="KW-0227">DNA damage</keyword>
<protein>
    <recommendedName>
        <fullName evidence="8">DNA-3-methyladenine glycosylase I</fullName>
        <ecNumber evidence="8">3.2.2.20</ecNumber>
    </recommendedName>
</protein>
<dbReference type="GO" id="GO:0008725">
    <property type="term" value="F:DNA-3-methyladenine glycosylase activity"/>
    <property type="evidence" value="ECO:0007669"/>
    <property type="project" value="UniProtKB-EC"/>
</dbReference>
<comment type="catalytic activity">
    <reaction evidence="6">
        <text>Hydrolysis of alkylated DNA, releasing 3-methyladenine.</text>
        <dbReference type="EC" id="3.2.2.20"/>
    </reaction>
</comment>
<dbReference type="InterPro" id="IPR004597">
    <property type="entry name" value="Tag"/>
</dbReference>
<keyword evidence="11" id="KW-1185">Reference proteome</keyword>
<proteinExistence type="predicted"/>
<feature type="binding site" evidence="9">
    <location>
        <position position="186"/>
    </location>
    <ligand>
        <name>Zn(2+)</name>
        <dbReference type="ChEBI" id="CHEBI:29105"/>
    </ligand>
</feature>
<name>A0A365Y0V6_9BACT</name>
<dbReference type="Proteomes" id="UP000253410">
    <property type="component" value="Unassembled WGS sequence"/>
</dbReference>
<keyword evidence="1 9" id="KW-0479">Metal-binding</keyword>
<evidence type="ECO:0000313" key="11">
    <source>
        <dbReference type="Proteomes" id="UP000253410"/>
    </source>
</evidence>
<dbReference type="SUPFAM" id="SSF48150">
    <property type="entry name" value="DNA-glycosylase"/>
    <property type="match status" value="1"/>
</dbReference>
<keyword evidence="3" id="KW-0378">Hydrolase</keyword>
<evidence type="ECO:0000256" key="3">
    <source>
        <dbReference type="ARBA" id="ARBA00022801"/>
    </source>
</evidence>
<dbReference type="EC" id="3.2.2.20" evidence="8"/>
<accession>A0A365Y0V6</accession>
<evidence type="ECO:0000256" key="1">
    <source>
        <dbReference type="ARBA" id="ARBA00022723"/>
    </source>
</evidence>
<evidence type="ECO:0000256" key="4">
    <source>
        <dbReference type="ARBA" id="ARBA00022833"/>
    </source>
</evidence>
<dbReference type="GO" id="GO:0046872">
    <property type="term" value="F:metal ion binding"/>
    <property type="evidence" value="ECO:0007669"/>
    <property type="project" value="UniProtKB-KW"/>
</dbReference>
<keyword evidence="4 9" id="KW-0862">Zinc</keyword>
<evidence type="ECO:0000256" key="6">
    <source>
        <dbReference type="ARBA" id="ARBA00052558"/>
    </source>
</evidence>
<evidence type="ECO:0000256" key="9">
    <source>
        <dbReference type="PIRSR" id="PIRSR604597-1"/>
    </source>
</evidence>
<evidence type="ECO:0000256" key="5">
    <source>
        <dbReference type="ARBA" id="ARBA00023204"/>
    </source>
</evidence>
<dbReference type="PANTHER" id="PTHR30037">
    <property type="entry name" value="DNA-3-METHYLADENINE GLYCOSYLASE 1"/>
    <property type="match status" value="1"/>
</dbReference>
<evidence type="ECO:0000256" key="8">
    <source>
        <dbReference type="ARBA" id="ARBA00066766"/>
    </source>
</evidence>
<dbReference type="AlphaFoldDB" id="A0A365Y0V6"/>
<feature type="binding site" evidence="9">
    <location>
        <position position="11"/>
    </location>
    <ligand>
        <name>Zn(2+)</name>
        <dbReference type="ChEBI" id="CHEBI:29105"/>
    </ligand>
</feature>
<feature type="binding site" evidence="9">
    <location>
        <position position="182"/>
    </location>
    <ligand>
        <name>Zn(2+)</name>
        <dbReference type="ChEBI" id="CHEBI:29105"/>
    </ligand>
</feature>
<dbReference type="GO" id="GO:0006284">
    <property type="term" value="P:base-excision repair"/>
    <property type="evidence" value="ECO:0007669"/>
    <property type="project" value="InterPro"/>
</dbReference>
<dbReference type="InterPro" id="IPR011257">
    <property type="entry name" value="DNA_glycosylase"/>
</dbReference>
<comment type="function">
    <text evidence="7">Hydrolysis of the deoxyribose N-glycosidic bond to excise 3-methyladenine from the damaged DNA polymer formed by alkylation lesions.</text>
</comment>
<dbReference type="OrthoDB" id="9807664at2"/>
<dbReference type="RefSeq" id="WP_113614837.1">
    <property type="nucleotide sequence ID" value="NZ_QFFJ01000001.1"/>
</dbReference>
<dbReference type="Gene3D" id="1.10.340.30">
    <property type="entry name" value="Hypothetical protein, domain 2"/>
    <property type="match status" value="1"/>
</dbReference>
<dbReference type="InterPro" id="IPR052891">
    <property type="entry name" value="DNA-3mA_glycosylase"/>
</dbReference>
<sequence>MGTIATEKSRCGWSLKDQLYKDYHDNEWGKPSHDDRHLFELLCLEGAQAGLSWHTVLVKRENYRKAFDNWDAKKIAKYDEKKVAKLLENEGIIRNKLKVNSVISNAKAFLAVQQEFGSFDHYIWSFVKHQPIVNNFKTLQEVPAKTAISDAMSKDLLKRGFKFVGSTICYAYMQATGMVNDHVTTCWTRKP</sequence>
<dbReference type="FunFam" id="1.10.340.30:FF:000009">
    <property type="entry name" value="DNA-3-methyladenine glycosylase I"/>
    <property type="match status" value="1"/>
</dbReference>
<organism evidence="10 11">
    <name type="scientific">Chitinophaga flava</name>
    <dbReference type="NCBI Taxonomy" id="2259036"/>
    <lineage>
        <taxon>Bacteria</taxon>
        <taxon>Pseudomonadati</taxon>
        <taxon>Bacteroidota</taxon>
        <taxon>Chitinophagia</taxon>
        <taxon>Chitinophagales</taxon>
        <taxon>Chitinophagaceae</taxon>
        <taxon>Chitinophaga</taxon>
    </lineage>
</organism>
<dbReference type="EMBL" id="QFFJ01000001">
    <property type="protein sequence ID" value="RBL92239.1"/>
    <property type="molecule type" value="Genomic_DNA"/>
</dbReference>
<comment type="caution">
    <text evidence="10">The sequence shown here is derived from an EMBL/GenBank/DDBJ whole genome shotgun (WGS) entry which is preliminary data.</text>
</comment>
<dbReference type="PANTHER" id="PTHR30037:SF4">
    <property type="entry name" value="DNA-3-METHYLADENINE GLYCOSYLASE I"/>
    <property type="match status" value="1"/>
</dbReference>
<feature type="binding site" evidence="9">
    <location>
        <position position="24"/>
    </location>
    <ligand>
        <name>Zn(2+)</name>
        <dbReference type="ChEBI" id="CHEBI:29105"/>
    </ligand>
</feature>
<gene>
    <name evidence="10" type="ORF">DF182_06480</name>
</gene>
<keyword evidence="5" id="KW-0234">DNA repair</keyword>
<evidence type="ECO:0000313" key="10">
    <source>
        <dbReference type="EMBL" id="RBL92239.1"/>
    </source>
</evidence>
<dbReference type="NCBIfam" id="TIGR00624">
    <property type="entry name" value="tag"/>
    <property type="match status" value="1"/>
</dbReference>
<evidence type="ECO:0000256" key="7">
    <source>
        <dbReference type="ARBA" id="ARBA00057608"/>
    </source>
</evidence>